<feature type="transmembrane region" description="Helical" evidence="7">
    <location>
        <begin position="125"/>
        <end position="149"/>
    </location>
</feature>
<dbReference type="GO" id="GO:0055085">
    <property type="term" value="P:transmembrane transport"/>
    <property type="evidence" value="ECO:0007669"/>
    <property type="project" value="InterPro"/>
</dbReference>
<evidence type="ECO:0000313" key="9">
    <source>
        <dbReference type="EMBL" id="KRS15768.1"/>
    </source>
</evidence>
<comment type="similarity">
    <text evidence="7">Belongs to the binding-protein-dependent transport system permease family.</text>
</comment>
<dbReference type="GO" id="GO:0005886">
    <property type="term" value="C:plasma membrane"/>
    <property type="evidence" value="ECO:0007669"/>
    <property type="project" value="UniProtKB-SubCell"/>
</dbReference>
<evidence type="ECO:0000313" key="10">
    <source>
        <dbReference type="EMBL" id="QEW25191.1"/>
    </source>
</evidence>
<dbReference type="RefSeq" id="WP_057819682.1">
    <property type="nucleotide sequence ID" value="NZ_CP031598.1"/>
</dbReference>
<keyword evidence="11" id="KW-1185">Reference proteome</keyword>
<comment type="subcellular location">
    <subcellularLocation>
        <location evidence="1 7">Cell membrane</location>
        <topology evidence="1 7">Multi-pass membrane protein</topology>
    </subcellularLocation>
</comment>
<evidence type="ECO:0000256" key="4">
    <source>
        <dbReference type="ARBA" id="ARBA00022692"/>
    </source>
</evidence>
<evidence type="ECO:0000259" key="8">
    <source>
        <dbReference type="PROSITE" id="PS50928"/>
    </source>
</evidence>
<feature type="transmembrane region" description="Helical" evidence="7">
    <location>
        <begin position="17"/>
        <end position="38"/>
    </location>
</feature>
<evidence type="ECO:0000313" key="12">
    <source>
        <dbReference type="Proteomes" id="UP000325785"/>
    </source>
</evidence>
<keyword evidence="5 7" id="KW-1133">Transmembrane helix</keyword>
<dbReference type="KEGG" id="rid:RIdsm_00976"/>
<dbReference type="InterPro" id="IPR035906">
    <property type="entry name" value="MetI-like_sf"/>
</dbReference>
<keyword evidence="2 7" id="KW-0813">Transport</keyword>
<evidence type="ECO:0000256" key="7">
    <source>
        <dbReference type="RuleBase" id="RU363032"/>
    </source>
</evidence>
<name>A0A0T5P3U4_9RHOB</name>
<dbReference type="PROSITE" id="PS50928">
    <property type="entry name" value="ABC_TM1"/>
    <property type="match status" value="1"/>
</dbReference>
<feature type="transmembrane region" description="Helical" evidence="7">
    <location>
        <begin position="80"/>
        <end position="105"/>
    </location>
</feature>
<dbReference type="InterPro" id="IPR050366">
    <property type="entry name" value="BP-dependent_transpt_permease"/>
</dbReference>
<keyword evidence="3" id="KW-1003">Cell membrane</keyword>
<keyword evidence="6 7" id="KW-0472">Membrane</keyword>
<organism evidence="9 11">
    <name type="scientific">Roseovarius indicus</name>
    <dbReference type="NCBI Taxonomy" id="540747"/>
    <lineage>
        <taxon>Bacteria</taxon>
        <taxon>Pseudomonadati</taxon>
        <taxon>Pseudomonadota</taxon>
        <taxon>Alphaproteobacteria</taxon>
        <taxon>Rhodobacterales</taxon>
        <taxon>Roseobacteraceae</taxon>
        <taxon>Roseovarius</taxon>
    </lineage>
</organism>
<feature type="transmembrane region" description="Helical" evidence="7">
    <location>
        <begin position="201"/>
        <end position="222"/>
    </location>
</feature>
<evidence type="ECO:0000256" key="2">
    <source>
        <dbReference type="ARBA" id="ARBA00022448"/>
    </source>
</evidence>
<dbReference type="AlphaFoldDB" id="A0A0T5P3U4"/>
<evidence type="ECO:0000256" key="6">
    <source>
        <dbReference type="ARBA" id="ARBA00023136"/>
    </source>
</evidence>
<dbReference type="PATRIC" id="fig|540747.5.peg.2217"/>
<dbReference type="SUPFAM" id="SSF161098">
    <property type="entry name" value="MetI-like"/>
    <property type="match status" value="1"/>
</dbReference>
<dbReference type="Pfam" id="PF00528">
    <property type="entry name" value="BPD_transp_1"/>
    <property type="match status" value="1"/>
</dbReference>
<evidence type="ECO:0000256" key="3">
    <source>
        <dbReference type="ARBA" id="ARBA00022475"/>
    </source>
</evidence>
<evidence type="ECO:0000256" key="1">
    <source>
        <dbReference type="ARBA" id="ARBA00004651"/>
    </source>
</evidence>
<feature type="domain" description="ABC transmembrane type-1" evidence="8">
    <location>
        <begin position="76"/>
        <end position="271"/>
    </location>
</feature>
<dbReference type="CDD" id="cd06261">
    <property type="entry name" value="TM_PBP2"/>
    <property type="match status" value="1"/>
</dbReference>
<gene>
    <name evidence="10" type="primary">gsiD_2</name>
    <name evidence="10" type="ORF">RIdsm_00976</name>
    <name evidence="9" type="ORF">XM52_22185</name>
</gene>
<dbReference type="PANTHER" id="PTHR43386">
    <property type="entry name" value="OLIGOPEPTIDE TRANSPORT SYSTEM PERMEASE PROTEIN APPC"/>
    <property type="match status" value="1"/>
</dbReference>
<dbReference type="EMBL" id="CP031598">
    <property type="protein sequence ID" value="QEW25191.1"/>
    <property type="molecule type" value="Genomic_DNA"/>
</dbReference>
<sequence>MSAVVKTIALAFNHGRLTVICTLLGVLVLTSVFAPWIAPYGEAQVFSEPFAPWSPEHWLGTDQIGRDILTRLLYGTRNSILIALLATLLAFVIGGIFGLIAAILGGFLDQLLARLTDVLMAIPSLIFALMLLSIFGSTIWNLIVVIAVLESTRVFRLTRSVSYGVVVQDYVEVARLRGERLPWIMLREVAPNITAPMLSEFGLRFCFVFLTIAALSFLGVGVQPPTADLGSMVRENANLIQFAQFDLRAGITPLVPAIVIALITVSVNALVDWFLLSSGDSPNG</sequence>
<dbReference type="InterPro" id="IPR000515">
    <property type="entry name" value="MetI-like"/>
</dbReference>
<dbReference type="Gene3D" id="1.10.3720.10">
    <property type="entry name" value="MetI-like"/>
    <property type="match status" value="1"/>
</dbReference>
<dbReference type="EMBL" id="LAXI01000019">
    <property type="protein sequence ID" value="KRS15768.1"/>
    <property type="molecule type" value="Genomic_DNA"/>
</dbReference>
<reference evidence="10 12" key="2">
    <citation type="submission" date="2018-08" db="EMBL/GenBank/DDBJ databases">
        <title>Genetic Globetrotter - A new plasmid hitch-hiking vast phylogenetic and geographic distances.</title>
        <authorList>
            <person name="Vollmers J."/>
            <person name="Petersen J."/>
        </authorList>
    </citation>
    <scope>NUCLEOTIDE SEQUENCE [LARGE SCALE GENOMIC DNA]</scope>
    <source>
        <strain evidence="10 12">DSM 26383</strain>
    </source>
</reference>
<protein>
    <submittedName>
        <fullName evidence="9">ABC transporter permease</fullName>
    </submittedName>
    <submittedName>
        <fullName evidence="10">Glutathione transport system permease protein GsiD</fullName>
    </submittedName>
</protein>
<accession>A0A0T5P3U4</accession>
<dbReference type="STRING" id="540747.SAMN04488031_10679"/>
<evidence type="ECO:0000256" key="5">
    <source>
        <dbReference type="ARBA" id="ARBA00022989"/>
    </source>
</evidence>
<evidence type="ECO:0000313" key="11">
    <source>
        <dbReference type="Proteomes" id="UP000051401"/>
    </source>
</evidence>
<dbReference type="PANTHER" id="PTHR43386:SF25">
    <property type="entry name" value="PEPTIDE ABC TRANSPORTER PERMEASE PROTEIN"/>
    <property type="match status" value="1"/>
</dbReference>
<feature type="transmembrane region" description="Helical" evidence="7">
    <location>
        <begin position="254"/>
        <end position="276"/>
    </location>
</feature>
<dbReference type="Proteomes" id="UP000325785">
    <property type="component" value="Chromosome"/>
</dbReference>
<dbReference type="Proteomes" id="UP000051401">
    <property type="component" value="Unassembled WGS sequence"/>
</dbReference>
<proteinExistence type="inferred from homology"/>
<keyword evidence="4 7" id="KW-0812">Transmembrane</keyword>
<dbReference type="OrthoDB" id="9766870at2"/>
<reference evidence="9 11" key="1">
    <citation type="submission" date="2015-04" db="EMBL/GenBank/DDBJ databases">
        <title>The draft genome sequence of Roseovarius indicus B108T.</title>
        <authorList>
            <person name="Li G."/>
            <person name="Lai Q."/>
            <person name="Shao Z."/>
            <person name="Yan P."/>
        </authorList>
    </citation>
    <scope>NUCLEOTIDE SEQUENCE [LARGE SCALE GENOMIC DNA]</scope>
    <source>
        <strain evidence="9 11">B108</strain>
    </source>
</reference>